<evidence type="ECO:0000313" key="2">
    <source>
        <dbReference type="Proteomes" id="UP001147747"/>
    </source>
</evidence>
<gene>
    <name evidence="1" type="ORF">N7509_001340</name>
</gene>
<dbReference type="RefSeq" id="XP_056494559.1">
    <property type="nucleotide sequence ID" value="XM_056625977.1"/>
</dbReference>
<reference evidence="1" key="2">
    <citation type="journal article" date="2023" name="IMA Fungus">
        <title>Comparative genomic study of the Penicillium genus elucidates a diverse pangenome and 15 lateral gene transfer events.</title>
        <authorList>
            <person name="Petersen C."/>
            <person name="Sorensen T."/>
            <person name="Nielsen M.R."/>
            <person name="Sondergaard T.E."/>
            <person name="Sorensen J.L."/>
            <person name="Fitzpatrick D.A."/>
            <person name="Frisvad J.C."/>
            <person name="Nielsen K.L."/>
        </authorList>
    </citation>
    <scope>NUCLEOTIDE SEQUENCE</scope>
    <source>
        <strain evidence="1">IBT 29677</strain>
    </source>
</reference>
<accession>A0A9W9WC95</accession>
<evidence type="ECO:0000313" key="1">
    <source>
        <dbReference type="EMBL" id="KAJ5414713.1"/>
    </source>
</evidence>
<organism evidence="1 2">
    <name type="scientific">Penicillium cosmopolitanum</name>
    <dbReference type="NCBI Taxonomy" id="1131564"/>
    <lineage>
        <taxon>Eukaryota</taxon>
        <taxon>Fungi</taxon>
        <taxon>Dikarya</taxon>
        <taxon>Ascomycota</taxon>
        <taxon>Pezizomycotina</taxon>
        <taxon>Eurotiomycetes</taxon>
        <taxon>Eurotiomycetidae</taxon>
        <taxon>Eurotiales</taxon>
        <taxon>Aspergillaceae</taxon>
        <taxon>Penicillium</taxon>
    </lineage>
</organism>
<proteinExistence type="predicted"/>
<dbReference type="EMBL" id="JAPZBU010000003">
    <property type="protein sequence ID" value="KAJ5414713.1"/>
    <property type="molecule type" value="Genomic_DNA"/>
</dbReference>
<protein>
    <submittedName>
        <fullName evidence="1">Uncharacterized protein</fullName>
    </submittedName>
</protein>
<sequence>MATKKSSPSWEGRCFYLRVSNPSPNSKAIGYTANSLDGADPFIPPARPPRHRIDHDFDAWKSMRKRETWEQAEIRAMKRTIANLHRRVSLIEDMAGRPGPSPVHRERDTASEQAIRNSLAGHLTQRIDSAITGIYRHLDRRDAHIAFQLQHQGTRIGVAEYRITKLAGSVSNLIQQAGGYFADVWRTTGGVE</sequence>
<comment type="caution">
    <text evidence="1">The sequence shown here is derived from an EMBL/GenBank/DDBJ whole genome shotgun (WGS) entry which is preliminary data.</text>
</comment>
<dbReference type="AlphaFoldDB" id="A0A9W9WC95"/>
<reference evidence="1" key="1">
    <citation type="submission" date="2022-12" db="EMBL/GenBank/DDBJ databases">
        <authorList>
            <person name="Petersen C."/>
        </authorList>
    </citation>
    <scope>NUCLEOTIDE SEQUENCE</scope>
    <source>
        <strain evidence="1">IBT 29677</strain>
    </source>
</reference>
<keyword evidence="2" id="KW-1185">Reference proteome</keyword>
<dbReference type="Proteomes" id="UP001147747">
    <property type="component" value="Unassembled WGS sequence"/>
</dbReference>
<name>A0A9W9WC95_9EURO</name>
<dbReference type="GeneID" id="81364957"/>